<dbReference type="EMBL" id="BKCJ010306169">
    <property type="protein sequence ID" value="GEZ65675.1"/>
    <property type="molecule type" value="Genomic_DNA"/>
</dbReference>
<evidence type="ECO:0000313" key="5">
    <source>
        <dbReference type="EMBL" id="GEZ65675.1"/>
    </source>
</evidence>
<feature type="compositionally biased region" description="Polar residues" evidence="3">
    <location>
        <begin position="384"/>
        <end position="400"/>
    </location>
</feature>
<sequence>MATVEVPQTLEYRGGQLNATPILKVENFTNWKKRFMCHIISIKPQFENIISNGPFVHMVAGQKKPEAQWTTDERKAANLDQRLKSLIMSVLHDDQINSDFQDSLDDEEDTRSSHKYLKVLEEEYQAKALLAKSKRFFKNGTQRFSSAKATDQTECFKCGKKGHFARDRWSKTSVPSYQSPFQPKLLHSSENKPEMRNTKDFEAKYNKVKAKLALLSSSASAPSSFSNKNKGLSAELYDWDEEEVSTDHEETEVKALMALSNEERISVGKESARNDYLCIDLNYVEEQRNNLSSKNRNLVQELNTCKEQLLVLKQAKLDLLTMQHVDTEILKENQNLKLELKELRSITETWLNSYNKVNQCINEQIPTQKKKFLGIAEYSTLPNHNTDEVSSNKSQRNTTDPLVVVSDSPTSDYDSANESSVCSTPFFPLKKLDGAEPSSGPKTVKSILKSKSTFKAKTLKGITINEPSSAPPRDNKSSSGSKTNSTLAGKLKNVNVNDDLPLTM</sequence>
<dbReference type="GO" id="GO:0008270">
    <property type="term" value="F:zinc ion binding"/>
    <property type="evidence" value="ECO:0007669"/>
    <property type="project" value="UniProtKB-KW"/>
</dbReference>
<comment type="caution">
    <text evidence="5">The sequence shown here is derived from an EMBL/GenBank/DDBJ whole genome shotgun (WGS) entry which is preliminary data.</text>
</comment>
<keyword evidence="2" id="KW-0175">Coiled coil</keyword>
<keyword evidence="1" id="KW-0863">Zinc-finger</keyword>
<dbReference type="PROSITE" id="PS50158">
    <property type="entry name" value="ZF_CCHC"/>
    <property type="match status" value="1"/>
</dbReference>
<name>A0A699IKY7_TANCI</name>
<dbReference type="SUPFAM" id="SSF57756">
    <property type="entry name" value="Retrovirus zinc finger-like domains"/>
    <property type="match status" value="1"/>
</dbReference>
<dbReference type="Gene3D" id="4.10.60.10">
    <property type="entry name" value="Zinc finger, CCHC-type"/>
    <property type="match status" value="1"/>
</dbReference>
<accession>A0A699IKY7</accession>
<keyword evidence="1" id="KW-0862">Zinc</keyword>
<dbReference type="InterPro" id="IPR036875">
    <property type="entry name" value="Znf_CCHC_sf"/>
</dbReference>
<feature type="region of interest" description="Disordered" evidence="3">
    <location>
        <begin position="384"/>
        <end position="421"/>
    </location>
</feature>
<dbReference type="InterPro" id="IPR001878">
    <property type="entry name" value="Znf_CCHC"/>
</dbReference>
<protein>
    <recommendedName>
        <fullName evidence="4">CCHC-type domain-containing protein</fullName>
    </recommendedName>
</protein>
<evidence type="ECO:0000256" key="1">
    <source>
        <dbReference type="PROSITE-ProRule" id="PRU00047"/>
    </source>
</evidence>
<feature type="compositionally biased region" description="Polar residues" evidence="3">
    <location>
        <begin position="407"/>
        <end position="421"/>
    </location>
</feature>
<dbReference type="AlphaFoldDB" id="A0A699IKY7"/>
<keyword evidence="1" id="KW-0479">Metal-binding</keyword>
<feature type="region of interest" description="Disordered" evidence="3">
    <location>
        <begin position="459"/>
        <end position="504"/>
    </location>
</feature>
<feature type="domain" description="CCHC-type" evidence="4">
    <location>
        <begin position="155"/>
        <end position="167"/>
    </location>
</feature>
<reference evidence="5" key="1">
    <citation type="journal article" date="2019" name="Sci. Rep.">
        <title>Draft genome of Tanacetum cinerariifolium, the natural source of mosquito coil.</title>
        <authorList>
            <person name="Yamashiro T."/>
            <person name="Shiraishi A."/>
            <person name="Satake H."/>
            <person name="Nakayama K."/>
        </authorList>
    </citation>
    <scope>NUCLEOTIDE SEQUENCE</scope>
</reference>
<dbReference type="GO" id="GO:0003676">
    <property type="term" value="F:nucleic acid binding"/>
    <property type="evidence" value="ECO:0007669"/>
    <property type="project" value="InterPro"/>
</dbReference>
<evidence type="ECO:0000256" key="2">
    <source>
        <dbReference type="SAM" id="Coils"/>
    </source>
</evidence>
<dbReference type="InterPro" id="IPR035179">
    <property type="entry name" value="DUF5314"/>
</dbReference>
<feature type="coiled-coil region" evidence="2">
    <location>
        <begin position="281"/>
        <end position="315"/>
    </location>
</feature>
<evidence type="ECO:0000259" key="4">
    <source>
        <dbReference type="PROSITE" id="PS50158"/>
    </source>
</evidence>
<feature type="compositionally biased region" description="Low complexity" evidence="3">
    <location>
        <begin position="477"/>
        <end position="486"/>
    </location>
</feature>
<evidence type="ECO:0000256" key="3">
    <source>
        <dbReference type="SAM" id="MobiDB-lite"/>
    </source>
</evidence>
<feature type="non-terminal residue" evidence="5">
    <location>
        <position position="504"/>
    </location>
</feature>
<gene>
    <name evidence="5" type="ORF">Tci_537648</name>
</gene>
<dbReference type="Pfam" id="PF17241">
    <property type="entry name" value="Retrotran_gag_4"/>
    <property type="match status" value="1"/>
</dbReference>
<proteinExistence type="predicted"/>
<organism evidence="5">
    <name type="scientific">Tanacetum cinerariifolium</name>
    <name type="common">Dalmatian daisy</name>
    <name type="synonym">Chrysanthemum cinerariifolium</name>
    <dbReference type="NCBI Taxonomy" id="118510"/>
    <lineage>
        <taxon>Eukaryota</taxon>
        <taxon>Viridiplantae</taxon>
        <taxon>Streptophyta</taxon>
        <taxon>Embryophyta</taxon>
        <taxon>Tracheophyta</taxon>
        <taxon>Spermatophyta</taxon>
        <taxon>Magnoliopsida</taxon>
        <taxon>eudicotyledons</taxon>
        <taxon>Gunneridae</taxon>
        <taxon>Pentapetalae</taxon>
        <taxon>asterids</taxon>
        <taxon>campanulids</taxon>
        <taxon>Asterales</taxon>
        <taxon>Asteraceae</taxon>
        <taxon>Asteroideae</taxon>
        <taxon>Anthemideae</taxon>
        <taxon>Anthemidinae</taxon>
        <taxon>Tanacetum</taxon>
    </lineage>
</organism>